<dbReference type="Pfam" id="PF00411">
    <property type="entry name" value="Ribosomal_S11"/>
    <property type="match status" value="1"/>
</dbReference>
<dbReference type="InterPro" id="IPR001971">
    <property type="entry name" value="Ribosomal_uS11"/>
</dbReference>
<keyword evidence="2 4" id="KW-0689">Ribosomal protein</keyword>
<keyword evidence="3" id="KW-0687">Ribonucleoprotein</keyword>
<organism evidence="4">
    <name type="scientific">Paralemanea sp</name>
    <dbReference type="NCBI Taxonomy" id="2048601"/>
    <lineage>
        <taxon>Eukaryota</taxon>
        <taxon>Rhodophyta</taxon>
        <taxon>Florideophyceae</taxon>
        <taxon>Nemaliophycidae</taxon>
        <taxon>Batrachospermales</taxon>
        <taxon>Lemaneaceae</taxon>
        <taxon>Paralemanea</taxon>
    </lineage>
</organism>
<dbReference type="GO" id="GO:0006412">
    <property type="term" value="P:translation"/>
    <property type="evidence" value="ECO:0007669"/>
    <property type="project" value="InterPro"/>
</dbReference>
<dbReference type="HAMAP" id="MF_01310">
    <property type="entry name" value="Ribosomal_uS11"/>
    <property type="match status" value="1"/>
</dbReference>
<dbReference type="GO" id="GO:1990904">
    <property type="term" value="C:ribonucleoprotein complex"/>
    <property type="evidence" value="ECO:0007669"/>
    <property type="project" value="UniProtKB-KW"/>
</dbReference>
<proteinExistence type="inferred from homology"/>
<accession>A0A343UY02</accession>
<dbReference type="SUPFAM" id="SSF53137">
    <property type="entry name" value="Translational machinery components"/>
    <property type="match status" value="1"/>
</dbReference>
<dbReference type="EMBL" id="MG787097">
    <property type="protein sequence ID" value="AVK39559.1"/>
    <property type="molecule type" value="Genomic_DNA"/>
</dbReference>
<sequence length="119" mass="13397">MLITTKKAGAVFALLTSNNTVYSITNFAGEVLFATSVGVCKTKGLKKLVLSNVHLSILRLVQYIHKEKFTHLYVKIKGTNKTKKLFVKTLSSLDLEIFAFQDITSLPHNGCRKKRQKRI</sequence>
<evidence type="ECO:0000313" key="4">
    <source>
        <dbReference type="EMBL" id="AVK39559.1"/>
    </source>
</evidence>
<dbReference type="PIRSF" id="PIRSF002131">
    <property type="entry name" value="Ribosomal_S11"/>
    <property type="match status" value="1"/>
</dbReference>
<dbReference type="AlphaFoldDB" id="A0A343UY02"/>
<evidence type="ECO:0000256" key="2">
    <source>
        <dbReference type="ARBA" id="ARBA00022980"/>
    </source>
</evidence>
<protein>
    <submittedName>
        <fullName evidence="4">Ribosomal protein S11</fullName>
    </submittedName>
</protein>
<dbReference type="PANTHER" id="PTHR11759">
    <property type="entry name" value="40S RIBOSOMAL PROTEIN S14/30S RIBOSOMAL PROTEIN S11"/>
    <property type="match status" value="1"/>
</dbReference>
<dbReference type="Gene3D" id="3.30.420.80">
    <property type="entry name" value="Ribosomal protein S11"/>
    <property type="match status" value="1"/>
</dbReference>
<comment type="similarity">
    <text evidence="1">Belongs to the universal ribosomal protein uS11 family.</text>
</comment>
<reference evidence="4" key="1">
    <citation type="journal article" date="2018" name="Mitochondrial DNA Part B Resour">
        <title>Complete mitochondrial genomes of six species of the freshwater red algal order Batrachospermales (Rhodophyta).</title>
        <authorList>
            <person name="Paiano M.O."/>
            <person name="Del Cortona A."/>
            <person name="Costa J.F."/>
            <person name="Liu S.-L."/>
            <person name="Verbruggen H."/>
            <person name="De Clerck O."/>
            <person name="Necchi O."/>
        </authorList>
    </citation>
    <scope>NUCLEOTIDE SEQUENCE</scope>
    <source>
        <strain evidence="4">HEC3068</strain>
    </source>
</reference>
<dbReference type="GO" id="GO:0005840">
    <property type="term" value="C:ribosome"/>
    <property type="evidence" value="ECO:0007669"/>
    <property type="project" value="UniProtKB-KW"/>
</dbReference>
<evidence type="ECO:0000256" key="1">
    <source>
        <dbReference type="ARBA" id="ARBA00006194"/>
    </source>
</evidence>
<geneLocation type="mitochondrion" evidence="4"/>
<keyword evidence="4" id="KW-0496">Mitochondrion</keyword>
<dbReference type="InterPro" id="IPR036967">
    <property type="entry name" value="Ribosomal_uS11_sf"/>
</dbReference>
<name>A0A343UY02_9FLOR</name>
<gene>
    <name evidence="4" type="primary">rps11</name>
</gene>
<dbReference type="GO" id="GO:0003735">
    <property type="term" value="F:structural constituent of ribosome"/>
    <property type="evidence" value="ECO:0007669"/>
    <property type="project" value="InterPro"/>
</dbReference>
<evidence type="ECO:0000256" key="3">
    <source>
        <dbReference type="ARBA" id="ARBA00023274"/>
    </source>
</evidence>
<reference evidence="4" key="2">
    <citation type="submission" date="2018-01" db="EMBL/GenBank/DDBJ databases">
        <authorList>
            <person name="Gaut B.S."/>
            <person name="Morton B.R."/>
            <person name="Clegg M.T."/>
            <person name="Duvall M.R."/>
        </authorList>
    </citation>
    <scope>NUCLEOTIDE SEQUENCE</scope>
    <source>
        <strain evidence="4">HEC3068</strain>
    </source>
</reference>